<dbReference type="Gene3D" id="3.40.50.300">
    <property type="entry name" value="P-loop containing nucleotide triphosphate hydrolases"/>
    <property type="match status" value="1"/>
</dbReference>
<evidence type="ECO:0000256" key="6">
    <source>
        <dbReference type="ARBA" id="ARBA00023134"/>
    </source>
</evidence>
<dbReference type="GO" id="GO:0005737">
    <property type="term" value="C:cytoplasm"/>
    <property type="evidence" value="ECO:0007669"/>
    <property type="project" value="UniProtKB-SubCell"/>
</dbReference>
<evidence type="ECO:0000256" key="3">
    <source>
        <dbReference type="ARBA" id="ARBA00022490"/>
    </source>
</evidence>
<dbReference type="Gene3D" id="1.10.10.2770">
    <property type="match status" value="1"/>
</dbReference>
<evidence type="ECO:0000313" key="11">
    <source>
        <dbReference type="Proteomes" id="UP000235682"/>
    </source>
</evidence>
<dbReference type="EMBL" id="PNHE01000010">
    <property type="protein sequence ID" value="PMC58574.1"/>
    <property type="molecule type" value="Genomic_DNA"/>
</dbReference>
<dbReference type="InterPro" id="IPR015191">
    <property type="entry name" value="SelB_WHD4"/>
</dbReference>
<evidence type="ECO:0000313" key="10">
    <source>
        <dbReference type="EMBL" id="PMC58574.1"/>
    </source>
</evidence>
<keyword evidence="3" id="KW-0963">Cytoplasm</keyword>
<keyword evidence="11" id="KW-1185">Reference proteome</keyword>
<dbReference type="InterPro" id="IPR015190">
    <property type="entry name" value="Elong_fac_SelB-wing-hlx_typ-2"/>
</dbReference>
<dbReference type="Proteomes" id="UP000235682">
    <property type="component" value="Unassembled WGS sequence"/>
</dbReference>
<dbReference type="InterPro" id="IPR036390">
    <property type="entry name" value="WH_DNA-bd_sf"/>
</dbReference>
<evidence type="ECO:0000256" key="2">
    <source>
        <dbReference type="ARBA" id="ARBA00015953"/>
    </source>
</evidence>
<reference evidence="10 11" key="1">
    <citation type="submission" date="2017-09" db="EMBL/GenBank/DDBJ databases">
        <title>Bacterial strain isolated from the female urinary microbiota.</title>
        <authorList>
            <person name="Thomas-White K."/>
            <person name="Kumar N."/>
            <person name="Forster S."/>
            <person name="Putonti C."/>
            <person name="Lawley T."/>
            <person name="Wolfe A.J."/>
        </authorList>
    </citation>
    <scope>NUCLEOTIDE SEQUENCE [LARGE SCALE GENOMIC DNA]</scope>
    <source>
        <strain evidence="10 11">UMB0852</strain>
    </source>
</reference>
<organism evidence="10 11">
    <name type="scientific">Dolosicoccus paucivorans</name>
    <dbReference type="NCBI Taxonomy" id="84521"/>
    <lineage>
        <taxon>Bacteria</taxon>
        <taxon>Bacillati</taxon>
        <taxon>Bacillota</taxon>
        <taxon>Bacilli</taxon>
        <taxon>Lactobacillales</taxon>
        <taxon>Aerococcaceae</taxon>
        <taxon>Dolosicoccus</taxon>
    </lineage>
</organism>
<dbReference type="CDD" id="cd04171">
    <property type="entry name" value="SelB"/>
    <property type="match status" value="1"/>
</dbReference>
<dbReference type="PANTHER" id="PTHR43721:SF22">
    <property type="entry name" value="ELONGATION FACTOR TU, MITOCHONDRIAL"/>
    <property type="match status" value="1"/>
</dbReference>
<dbReference type="Pfam" id="PF09106">
    <property type="entry name" value="WHD_2nd_SelB"/>
    <property type="match status" value="1"/>
</dbReference>
<dbReference type="InterPro" id="IPR057335">
    <property type="entry name" value="Beta-barrel_SelB"/>
</dbReference>
<dbReference type="NCBIfam" id="TIGR00475">
    <property type="entry name" value="selB"/>
    <property type="match status" value="1"/>
</dbReference>
<dbReference type="InterPro" id="IPR036388">
    <property type="entry name" value="WH-like_DNA-bd_sf"/>
</dbReference>
<dbReference type="STRING" id="84521.SAMN04487994_10705"/>
<accession>A0A2N6SNB1</accession>
<dbReference type="Pfam" id="PF03144">
    <property type="entry name" value="GTP_EFTU_D2"/>
    <property type="match status" value="1"/>
</dbReference>
<proteinExistence type="predicted"/>
<dbReference type="CDD" id="cd15491">
    <property type="entry name" value="selB_III"/>
    <property type="match status" value="1"/>
</dbReference>
<keyword evidence="4" id="KW-0547">Nucleotide-binding</keyword>
<protein>
    <recommendedName>
        <fullName evidence="2">Selenocysteine-specific elongation factor</fullName>
    </recommendedName>
    <alternativeName>
        <fullName evidence="8">SelB translation factor</fullName>
    </alternativeName>
</protein>
<feature type="domain" description="Tr-type G" evidence="9">
    <location>
        <begin position="2"/>
        <end position="176"/>
    </location>
</feature>
<dbReference type="SUPFAM" id="SSF50465">
    <property type="entry name" value="EF-Tu/eEF-1alpha/eIF2-gamma C-terminal domain"/>
    <property type="match status" value="1"/>
</dbReference>
<comment type="function">
    <text evidence="7">Translation factor necessary for the incorporation of selenocysteine into proteins. It probably replaces EF-Tu for the insertion of selenocysteine directed by the UGA codon. SelB binds GTP and GDP.</text>
</comment>
<evidence type="ECO:0000256" key="7">
    <source>
        <dbReference type="ARBA" id="ARBA00025526"/>
    </source>
</evidence>
<dbReference type="GO" id="GO:0003746">
    <property type="term" value="F:translation elongation factor activity"/>
    <property type="evidence" value="ECO:0007669"/>
    <property type="project" value="UniProtKB-KW"/>
</dbReference>
<dbReference type="InterPro" id="IPR009001">
    <property type="entry name" value="Transl_elong_EF1A/Init_IF2_C"/>
</dbReference>
<dbReference type="InterPro" id="IPR009000">
    <property type="entry name" value="Transl_B-barrel_sf"/>
</dbReference>
<dbReference type="PANTHER" id="PTHR43721">
    <property type="entry name" value="ELONGATION FACTOR TU-RELATED"/>
    <property type="match status" value="1"/>
</dbReference>
<dbReference type="GO" id="GO:0001514">
    <property type="term" value="P:selenocysteine incorporation"/>
    <property type="evidence" value="ECO:0007669"/>
    <property type="project" value="InterPro"/>
</dbReference>
<dbReference type="InterPro" id="IPR005225">
    <property type="entry name" value="Small_GTP-bd"/>
</dbReference>
<dbReference type="AlphaFoldDB" id="A0A2N6SNB1"/>
<evidence type="ECO:0000256" key="8">
    <source>
        <dbReference type="ARBA" id="ARBA00031615"/>
    </source>
</evidence>
<dbReference type="Gene3D" id="1.10.10.10">
    <property type="entry name" value="Winged helix-like DNA-binding domain superfamily/Winged helix DNA-binding domain"/>
    <property type="match status" value="1"/>
</dbReference>
<dbReference type="InterPro" id="IPR004535">
    <property type="entry name" value="Transl_elong_SelB"/>
</dbReference>
<dbReference type="InterPro" id="IPR000795">
    <property type="entry name" value="T_Tr_GTP-bd_dom"/>
</dbReference>
<comment type="subcellular location">
    <subcellularLocation>
        <location evidence="1">Cytoplasm</location>
    </subcellularLocation>
</comment>
<keyword evidence="5" id="KW-0648">Protein biosynthesis</keyword>
<dbReference type="InterPro" id="IPR050055">
    <property type="entry name" value="EF-Tu_GTPase"/>
</dbReference>
<comment type="caution">
    <text evidence="10">The sequence shown here is derived from an EMBL/GenBank/DDBJ whole genome shotgun (WGS) entry which is preliminary data.</text>
</comment>
<dbReference type="PRINTS" id="PR00315">
    <property type="entry name" value="ELONGATNFCT"/>
</dbReference>
<keyword evidence="10" id="KW-0251">Elongation factor</keyword>
<dbReference type="Pfam" id="PF25461">
    <property type="entry name" value="Beta-barrel_SelB"/>
    <property type="match status" value="1"/>
</dbReference>
<evidence type="ECO:0000259" key="9">
    <source>
        <dbReference type="PROSITE" id="PS51722"/>
    </source>
</evidence>
<dbReference type="OrthoDB" id="9804504at2"/>
<dbReference type="NCBIfam" id="TIGR00231">
    <property type="entry name" value="small_GTP"/>
    <property type="match status" value="1"/>
</dbReference>
<dbReference type="PROSITE" id="PS51722">
    <property type="entry name" value="G_TR_2"/>
    <property type="match status" value="1"/>
</dbReference>
<name>A0A2N6SNB1_9LACT</name>
<dbReference type="Gene3D" id="2.40.30.10">
    <property type="entry name" value="Translation factors"/>
    <property type="match status" value="1"/>
</dbReference>
<evidence type="ECO:0000256" key="4">
    <source>
        <dbReference type="ARBA" id="ARBA00022741"/>
    </source>
</evidence>
<dbReference type="GO" id="GO:0005525">
    <property type="term" value="F:GTP binding"/>
    <property type="evidence" value="ECO:0007669"/>
    <property type="project" value="UniProtKB-KW"/>
</dbReference>
<dbReference type="SUPFAM" id="SSF52540">
    <property type="entry name" value="P-loop containing nucleoside triphosphate hydrolases"/>
    <property type="match status" value="1"/>
</dbReference>
<dbReference type="SUPFAM" id="SSF46785">
    <property type="entry name" value="Winged helix' DNA-binding domain"/>
    <property type="match status" value="3"/>
</dbReference>
<evidence type="ECO:0000256" key="1">
    <source>
        <dbReference type="ARBA" id="ARBA00004496"/>
    </source>
</evidence>
<keyword evidence="6" id="KW-0342">GTP-binding</keyword>
<dbReference type="SUPFAM" id="SSF50447">
    <property type="entry name" value="Translation proteins"/>
    <property type="match status" value="1"/>
</dbReference>
<gene>
    <name evidence="10" type="primary">selB</name>
    <name evidence="10" type="ORF">CJ205_03475</name>
</gene>
<dbReference type="Pfam" id="PF09107">
    <property type="entry name" value="WHD_3rd_SelB"/>
    <property type="match status" value="1"/>
</dbReference>
<dbReference type="InterPro" id="IPR027417">
    <property type="entry name" value="P-loop_NTPase"/>
</dbReference>
<dbReference type="GO" id="GO:0003924">
    <property type="term" value="F:GTPase activity"/>
    <property type="evidence" value="ECO:0007669"/>
    <property type="project" value="InterPro"/>
</dbReference>
<evidence type="ECO:0000256" key="5">
    <source>
        <dbReference type="ARBA" id="ARBA00022917"/>
    </source>
</evidence>
<dbReference type="RefSeq" id="WP_102227627.1">
    <property type="nucleotide sequence ID" value="NZ_PNFY01000011.1"/>
</dbReference>
<sequence>MQQPFIIATAGHIDHGKTTLIKALTTIQTDTAPEEKKRGLTINLGFAYLDLADGTRAGIIDVPGHERFVKNMLAGAIGVDLGLLVIDANEGVMPQTVEHIDILTLLGVKHFIIVLTKVDGLDQDLLELVHLDVEEFIQNTPLEGSPIIETDALKDIGLNELKETIENFSTQIKRASTQLPARLNVDRSFHVKGIGTIVTGTLLDGQLSLEDEVYVYPADGQSTVRSIQIHEQQQTAAYPGNRTALNLTHVKREEVPRGSVISHVPLSKTYMLDVKLTALPTNDEPIRFWDRVHLYSGTTEILARVVPLEEDVLPGTSRFAQLRLEEPLYIRKGDRFIIRQFSPLKTLGGGQVIDAHPVKHASADEELLTSFQIKESGSVDKQLMDLLNQPQQFFLTKEAIVDTLHVPVDSLEQSLKKALKKKWVVSVGEYYIARQVYDELQQQMIELLDAYHEEHPHHKGMPLETFRAQMDYLPLVGVNHLIDHLVQKGRALNKNNQLTSGNFVVILTKKQQKLHEAIVKKLEEDGINPPTIKEVFPKEKDDQVVFEWMKDEGELYQLDRDTVVLTSAYQQAKDQVVNYLMKQETIELAECRDLLATNRKAALRLLDELDRQKVTMRTENGRTLHPNYQRERD</sequence>
<dbReference type="GO" id="GO:0003723">
    <property type="term" value="F:RNA binding"/>
    <property type="evidence" value="ECO:0007669"/>
    <property type="project" value="InterPro"/>
</dbReference>
<dbReference type="Pfam" id="PF00009">
    <property type="entry name" value="GTP_EFTU"/>
    <property type="match status" value="1"/>
</dbReference>
<dbReference type="InterPro" id="IPR004161">
    <property type="entry name" value="EFTu-like_2"/>
</dbReference>